<dbReference type="GO" id="GO:0016616">
    <property type="term" value="F:oxidoreductase activity, acting on the CH-OH group of donors, NAD or NADP as acceptor"/>
    <property type="evidence" value="ECO:0007669"/>
    <property type="project" value="UniProtKB-ARBA"/>
</dbReference>
<dbReference type="InterPro" id="IPR057326">
    <property type="entry name" value="KR_dom"/>
</dbReference>
<organism evidence="5">
    <name type="scientific">Pinguiococcus pyrenoidosus</name>
    <dbReference type="NCBI Taxonomy" id="172671"/>
    <lineage>
        <taxon>Eukaryota</taxon>
        <taxon>Sar</taxon>
        <taxon>Stramenopiles</taxon>
        <taxon>Ochrophyta</taxon>
        <taxon>Pinguiophyceae</taxon>
        <taxon>Pinguiochrysidales</taxon>
        <taxon>Pinguiochrysidaceae</taxon>
        <taxon>Pinguiococcus</taxon>
    </lineage>
</organism>
<dbReference type="InterPro" id="IPR036291">
    <property type="entry name" value="NAD(P)-bd_dom_sf"/>
</dbReference>
<feature type="domain" description="Ketoreductase" evidence="4">
    <location>
        <begin position="14"/>
        <end position="197"/>
    </location>
</feature>
<dbReference type="PRINTS" id="PR00081">
    <property type="entry name" value="GDHRDH"/>
</dbReference>
<evidence type="ECO:0000313" key="5">
    <source>
        <dbReference type="EMBL" id="CAD8262106.1"/>
    </source>
</evidence>
<comment type="similarity">
    <text evidence="1 3">Belongs to the short-chain dehydrogenases/reductases (SDR) family.</text>
</comment>
<sequence>MKPLCAPNPSMSLPNVLITGATSGIGKATALLFARRHPGCALVLTGRRKARLDEVCKEVEALGARVLGLNVDVTDREAMQESLGSLPDEFKDTTILVNNAGAAVGLEPLRAGNVDDWETMVKANVLGVLYTTKAVLPGMVERGDGHIVNVGSVAGSYALPNAEVYCGSKAFVNHMSLAMRGDLVGKGVRVTSVEPGNTETEFSVVRFRGDKDKADKIYEGASRRVAMTGEDIAEVIHFVSQGVGAHININRIELMPENQGFGPFSFNRT</sequence>
<dbReference type="InterPro" id="IPR002347">
    <property type="entry name" value="SDR_fam"/>
</dbReference>
<protein>
    <recommendedName>
        <fullName evidence="4">Ketoreductase domain-containing protein</fullName>
    </recommendedName>
</protein>
<evidence type="ECO:0000256" key="3">
    <source>
        <dbReference type="RuleBase" id="RU000363"/>
    </source>
</evidence>
<evidence type="ECO:0000256" key="1">
    <source>
        <dbReference type="ARBA" id="ARBA00006484"/>
    </source>
</evidence>
<dbReference type="EMBL" id="HBEA01015188">
    <property type="protein sequence ID" value="CAD8262106.1"/>
    <property type="molecule type" value="Transcribed_RNA"/>
</dbReference>
<dbReference type="PANTHER" id="PTHR42901">
    <property type="entry name" value="ALCOHOL DEHYDROGENASE"/>
    <property type="match status" value="1"/>
</dbReference>
<dbReference type="FunFam" id="3.40.50.720:FF:000047">
    <property type="entry name" value="NADP-dependent L-serine/L-allo-threonine dehydrogenase"/>
    <property type="match status" value="1"/>
</dbReference>
<dbReference type="Gene3D" id="3.40.50.720">
    <property type="entry name" value="NAD(P)-binding Rossmann-like Domain"/>
    <property type="match status" value="1"/>
</dbReference>
<dbReference type="PROSITE" id="PS00061">
    <property type="entry name" value="ADH_SHORT"/>
    <property type="match status" value="1"/>
</dbReference>
<dbReference type="SUPFAM" id="SSF51735">
    <property type="entry name" value="NAD(P)-binding Rossmann-fold domains"/>
    <property type="match status" value="1"/>
</dbReference>
<dbReference type="PANTHER" id="PTHR42901:SF1">
    <property type="entry name" value="ALCOHOL DEHYDROGENASE"/>
    <property type="match status" value="1"/>
</dbReference>
<dbReference type="PRINTS" id="PR00080">
    <property type="entry name" value="SDRFAMILY"/>
</dbReference>
<evidence type="ECO:0000256" key="2">
    <source>
        <dbReference type="ARBA" id="ARBA00023002"/>
    </source>
</evidence>
<accession>A0A7R9UCN0</accession>
<name>A0A7R9UCN0_9STRA</name>
<keyword evidence="2" id="KW-0560">Oxidoreductase</keyword>
<dbReference type="AlphaFoldDB" id="A0A7R9UCN0"/>
<dbReference type="Pfam" id="PF00106">
    <property type="entry name" value="adh_short"/>
    <property type="match status" value="1"/>
</dbReference>
<gene>
    <name evidence="5" type="ORF">PPYR1160_LOCUS11608</name>
</gene>
<evidence type="ECO:0000259" key="4">
    <source>
        <dbReference type="SMART" id="SM00822"/>
    </source>
</evidence>
<dbReference type="SMART" id="SM00822">
    <property type="entry name" value="PKS_KR"/>
    <property type="match status" value="1"/>
</dbReference>
<reference evidence="5" key="1">
    <citation type="submission" date="2021-01" db="EMBL/GenBank/DDBJ databases">
        <authorList>
            <person name="Corre E."/>
            <person name="Pelletier E."/>
            <person name="Niang G."/>
            <person name="Scheremetjew M."/>
            <person name="Finn R."/>
            <person name="Kale V."/>
            <person name="Holt S."/>
            <person name="Cochrane G."/>
            <person name="Meng A."/>
            <person name="Brown T."/>
            <person name="Cohen L."/>
        </authorList>
    </citation>
    <scope>NUCLEOTIDE SEQUENCE</scope>
    <source>
        <strain evidence="5">CCMP2078</strain>
    </source>
</reference>
<proteinExistence type="inferred from homology"/>
<dbReference type="InterPro" id="IPR020904">
    <property type="entry name" value="Sc_DH/Rdtase_CS"/>
</dbReference>